<evidence type="ECO:0000256" key="10">
    <source>
        <dbReference type="ARBA" id="ARBA00023098"/>
    </source>
</evidence>
<evidence type="ECO:0000256" key="8">
    <source>
        <dbReference type="ARBA" id="ARBA00022692"/>
    </source>
</evidence>
<feature type="transmembrane region" description="Helical" evidence="16">
    <location>
        <begin position="35"/>
        <end position="53"/>
    </location>
</feature>
<dbReference type="GO" id="GO:0016020">
    <property type="term" value="C:membrane"/>
    <property type="evidence" value="ECO:0007669"/>
    <property type="project" value="UniProtKB-SubCell"/>
</dbReference>
<dbReference type="AlphaFoldDB" id="A0A517YV11"/>
<comment type="subcellular location">
    <subcellularLocation>
        <location evidence="1">Membrane</location>
        <topology evidence="1">Multi-pass membrane protein</topology>
    </subcellularLocation>
</comment>
<keyword evidence="8 16" id="KW-0812">Transmembrane</keyword>
<sequence>MYRQLPNALTVSRLFFAAFFFLTLNQYRYGTNTDIYLIAATVLFVIGAITDALDGYYARKWDVVSKFGRIVDPFCDKILVVGAFIYLMGARFVIPESAADGDFFNMVTGIYPWMVVVILARELLVTGIRGELEGDGINFQANWWGKIKMILQCIVIPIILIIVYLDPKQPGREYLAIIRDILVYATVIATIISGIPYITSAASLIKANKPQ</sequence>
<keyword evidence="11 16" id="KW-0472">Membrane</keyword>
<comment type="catalytic activity">
    <reaction evidence="14">
        <text>a CDP-1,2-diacyl-sn-glycerol + sn-glycerol 3-phosphate = a 1,2-diacyl-sn-glycero-3-phospho-(1'-sn-glycero-3'-phosphate) + CMP + H(+)</text>
        <dbReference type="Rhea" id="RHEA:12593"/>
        <dbReference type="ChEBI" id="CHEBI:15378"/>
        <dbReference type="ChEBI" id="CHEBI:57597"/>
        <dbReference type="ChEBI" id="CHEBI:58332"/>
        <dbReference type="ChEBI" id="CHEBI:60110"/>
        <dbReference type="ChEBI" id="CHEBI:60377"/>
        <dbReference type="EC" id="2.7.8.5"/>
    </reaction>
</comment>
<evidence type="ECO:0000313" key="18">
    <source>
        <dbReference type="Proteomes" id="UP000317369"/>
    </source>
</evidence>
<evidence type="ECO:0000256" key="3">
    <source>
        <dbReference type="ARBA" id="ARBA00010441"/>
    </source>
</evidence>
<evidence type="ECO:0000256" key="11">
    <source>
        <dbReference type="ARBA" id="ARBA00023136"/>
    </source>
</evidence>
<evidence type="ECO:0000256" key="9">
    <source>
        <dbReference type="ARBA" id="ARBA00022989"/>
    </source>
</evidence>
<proteinExistence type="inferred from homology"/>
<evidence type="ECO:0000256" key="2">
    <source>
        <dbReference type="ARBA" id="ARBA00005042"/>
    </source>
</evidence>
<evidence type="ECO:0000256" key="12">
    <source>
        <dbReference type="ARBA" id="ARBA00023209"/>
    </source>
</evidence>
<dbReference type="InterPro" id="IPR050324">
    <property type="entry name" value="CDP-alcohol_PTase-I"/>
</dbReference>
<dbReference type="InterPro" id="IPR004570">
    <property type="entry name" value="Phosphatidylglycerol_P_synth"/>
</dbReference>
<gene>
    <name evidence="17" type="primary">pgsA</name>
    <name evidence="17" type="ORF">KS4_21550</name>
</gene>
<evidence type="ECO:0000256" key="16">
    <source>
        <dbReference type="SAM" id="Phobius"/>
    </source>
</evidence>
<keyword evidence="12" id="KW-0594">Phospholipid biosynthesis</keyword>
<evidence type="ECO:0000256" key="14">
    <source>
        <dbReference type="ARBA" id="ARBA00048586"/>
    </source>
</evidence>
<dbReference type="InterPro" id="IPR043130">
    <property type="entry name" value="CDP-OH_PTrfase_TM_dom"/>
</dbReference>
<keyword evidence="7 15" id="KW-0808">Transferase</keyword>
<dbReference type="RefSeq" id="WP_200761150.1">
    <property type="nucleotide sequence ID" value="NZ_CP036425.1"/>
</dbReference>
<dbReference type="GO" id="GO:0008444">
    <property type="term" value="F:CDP-diacylglycerol-glycerol-3-phosphate 3-phosphatidyltransferase activity"/>
    <property type="evidence" value="ECO:0007669"/>
    <property type="project" value="UniProtKB-EC"/>
</dbReference>
<reference evidence="17 18" key="1">
    <citation type="submission" date="2019-02" db="EMBL/GenBank/DDBJ databases">
        <title>Deep-cultivation of Planctomycetes and their phenomic and genomic characterization uncovers novel biology.</title>
        <authorList>
            <person name="Wiegand S."/>
            <person name="Jogler M."/>
            <person name="Boedeker C."/>
            <person name="Pinto D."/>
            <person name="Vollmers J."/>
            <person name="Rivas-Marin E."/>
            <person name="Kohn T."/>
            <person name="Peeters S.H."/>
            <person name="Heuer A."/>
            <person name="Rast P."/>
            <person name="Oberbeckmann S."/>
            <person name="Bunk B."/>
            <person name="Jeske O."/>
            <person name="Meyerdierks A."/>
            <person name="Storesund J.E."/>
            <person name="Kallscheuer N."/>
            <person name="Luecker S."/>
            <person name="Lage O.M."/>
            <person name="Pohl T."/>
            <person name="Merkel B.J."/>
            <person name="Hornburger P."/>
            <person name="Mueller R.-W."/>
            <person name="Bruemmer F."/>
            <person name="Labrenz M."/>
            <person name="Spormann A.M."/>
            <person name="Op den Camp H."/>
            <person name="Overmann J."/>
            <person name="Amann R."/>
            <person name="Jetten M.S.M."/>
            <person name="Mascher T."/>
            <person name="Medema M.H."/>
            <person name="Devos D.P."/>
            <person name="Kaster A.-K."/>
            <person name="Ovreas L."/>
            <person name="Rohde M."/>
            <person name="Galperin M.Y."/>
            <person name="Jogler C."/>
        </authorList>
    </citation>
    <scope>NUCLEOTIDE SEQUENCE [LARGE SCALE GENOMIC DNA]</scope>
    <source>
        <strain evidence="17 18">KS4</strain>
    </source>
</reference>
<feature type="transmembrane region" description="Helical" evidence="16">
    <location>
        <begin position="12"/>
        <end position="29"/>
    </location>
</feature>
<evidence type="ECO:0000256" key="13">
    <source>
        <dbReference type="ARBA" id="ARBA00023264"/>
    </source>
</evidence>
<evidence type="ECO:0000256" key="5">
    <source>
        <dbReference type="ARBA" id="ARBA00014944"/>
    </source>
</evidence>
<dbReference type="PIRSF" id="PIRSF000847">
    <property type="entry name" value="Phos_ph_gly_syn"/>
    <property type="match status" value="1"/>
</dbReference>
<evidence type="ECO:0000256" key="7">
    <source>
        <dbReference type="ARBA" id="ARBA00022679"/>
    </source>
</evidence>
<evidence type="ECO:0000256" key="6">
    <source>
        <dbReference type="ARBA" id="ARBA00022516"/>
    </source>
</evidence>
<keyword evidence="6" id="KW-0444">Lipid biosynthesis</keyword>
<dbReference type="PROSITE" id="PS00379">
    <property type="entry name" value="CDP_ALCOHOL_P_TRANSF"/>
    <property type="match status" value="1"/>
</dbReference>
<keyword evidence="18" id="KW-1185">Reference proteome</keyword>
<keyword evidence="10" id="KW-0443">Lipid metabolism</keyword>
<accession>A0A517YV11</accession>
<evidence type="ECO:0000256" key="4">
    <source>
        <dbReference type="ARBA" id="ARBA00013170"/>
    </source>
</evidence>
<dbReference type="Gene3D" id="1.20.120.1760">
    <property type="match status" value="1"/>
</dbReference>
<feature type="transmembrane region" description="Helical" evidence="16">
    <location>
        <begin position="110"/>
        <end position="128"/>
    </location>
</feature>
<comment type="pathway">
    <text evidence="2">Phospholipid metabolism; phosphatidylglycerol biosynthesis; phosphatidylglycerol from CDP-diacylglycerol: step 1/2.</text>
</comment>
<organism evidence="17 18">
    <name type="scientific">Poriferisphaera corsica</name>
    <dbReference type="NCBI Taxonomy" id="2528020"/>
    <lineage>
        <taxon>Bacteria</taxon>
        <taxon>Pseudomonadati</taxon>
        <taxon>Planctomycetota</taxon>
        <taxon>Phycisphaerae</taxon>
        <taxon>Phycisphaerales</taxon>
        <taxon>Phycisphaeraceae</taxon>
        <taxon>Poriferisphaera</taxon>
    </lineage>
</organism>
<evidence type="ECO:0000256" key="1">
    <source>
        <dbReference type="ARBA" id="ARBA00004141"/>
    </source>
</evidence>
<dbReference type="GO" id="GO:0046474">
    <property type="term" value="P:glycerophospholipid biosynthetic process"/>
    <property type="evidence" value="ECO:0007669"/>
    <property type="project" value="TreeGrafter"/>
</dbReference>
<comment type="similarity">
    <text evidence="3 15">Belongs to the CDP-alcohol phosphatidyltransferase class-I family.</text>
</comment>
<dbReference type="KEGG" id="pcor:KS4_21550"/>
<feature type="transmembrane region" description="Helical" evidence="16">
    <location>
        <begin position="181"/>
        <end position="205"/>
    </location>
</feature>
<dbReference type="Proteomes" id="UP000317369">
    <property type="component" value="Chromosome"/>
</dbReference>
<feature type="transmembrane region" description="Helical" evidence="16">
    <location>
        <begin position="149"/>
        <end position="165"/>
    </location>
</feature>
<dbReference type="PANTHER" id="PTHR14269">
    <property type="entry name" value="CDP-DIACYLGLYCEROL--GLYCEROL-3-PHOSPHATE 3-PHOSPHATIDYLTRANSFERASE-RELATED"/>
    <property type="match status" value="1"/>
</dbReference>
<name>A0A517YV11_9BACT</name>
<dbReference type="InterPro" id="IPR048254">
    <property type="entry name" value="CDP_ALCOHOL_P_TRANSF_CS"/>
</dbReference>
<dbReference type="InterPro" id="IPR000462">
    <property type="entry name" value="CDP-OH_P_trans"/>
</dbReference>
<keyword evidence="13" id="KW-1208">Phospholipid metabolism</keyword>
<dbReference type="EC" id="2.7.8.5" evidence="4"/>
<dbReference type="EMBL" id="CP036425">
    <property type="protein sequence ID" value="QDU34093.1"/>
    <property type="molecule type" value="Genomic_DNA"/>
</dbReference>
<evidence type="ECO:0000313" key="17">
    <source>
        <dbReference type="EMBL" id="QDU34093.1"/>
    </source>
</evidence>
<dbReference type="Pfam" id="PF01066">
    <property type="entry name" value="CDP-OH_P_transf"/>
    <property type="match status" value="1"/>
</dbReference>
<feature type="transmembrane region" description="Helical" evidence="16">
    <location>
        <begin position="74"/>
        <end position="94"/>
    </location>
</feature>
<protein>
    <recommendedName>
        <fullName evidence="5">CDP-diacylglycerol--glycerol-3-phosphate 3-phosphatidyltransferase</fullName>
        <ecNumber evidence="4">2.7.8.5</ecNumber>
    </recommendedName>
</protein>
<keyword evidence="9 16" id="KW-1133">Transmembrane helix</keyword>
<dbReference type="PANTHER" id="PTHR14269:SF62">
    <property type="entry name" value="CDP-DIACYLGLYCEROL--GLYCEROL-3-PHOSPHATE 3-PHOSPHATIDYLTRANSFERASE 1, CHLOROPLASTIC"/>
    <property type="match status" value="1"/>
</dbReference>
<evidence type="ECO:0000256" key="15">
    <source>
        <dbReference type="RuleBase" id="RU003750"/>
    </source>
</evidence>